<gene>
    <name evidence="7" type="ORF">KFK09_015925</name>
</gene>
<dbReference type="Pfam" id="PF01925">
    <property type="entry name" value="TauE"/>
    <property type="match status" value="2"/>
</dbReference>
<comment type="caution">
    <text evidence="7">The sequence shown here is derived from an EMBL/GenBank/DDBJ whole genome shotgun (WGS) entry which is preliminary data.</text>
</comment>
<evidence type="ECO:0000256" key="5">
    <source>
        <dbReference type="ARBA" id="ARBA00023136"/>
    </source>
</evidence>
<sequence>MSPSQLPRLLNLLYQLRKNTQAAHDSNNLFLHITSYILCFIAASISSAGGVGGGSLYLPILNLIAGMDLKASAAVSSFMVTAGSVSNVLCNLFFINKNSNSQSTIDYDIALLSEPSMLLGVSIGVVCNVMFPEWLITALFAIFLACSTFKICGAGCKCWKKESDHAVEEPLLRGKEEERIPWRSMMILLMIWITFSVLHLLAGSKDGKSMIHIRPCRVAYWLITLFQVPLAVVFTLFILSHIRRSSNHQIPDLQNDELGAEAHKRVKDLPVLVFPLAALLSGIMGGLFGIGGGLLINPVLLQIGVPPQVTAGTTSFMVLFSSSMSLVQFLILGMRDIDQALIFSALCFIASIVGLVIIQRAIERSGRASLIVFSVSTVMALSTISITCFGAIDVWRDYTRGKNMGFKLPC</sequence>
<evidence type="ECO:0008006" key="9">
    <source>
        <dbReference type="Google" id="ProtNLM"/>
    </source>
</evidence>
<feature type="transmembrane region" description="Helical" evidence="6">
    <location>
        <begin position="340"/>
        <end position="362"/>
    </location>
</feature>
<keyword evidence="4 6" id="KW-1133">Transmembrane helix</keyword>
<evidence type="ECO:0000313" key="8">
    <source>
        <dbReference type="Proteomes" id="UP000829196"/>
    </source>
</evidence>
<evidence type="ECO:0000313" key="7">
    <source>
        <dbReference type="EMBL" id="KAI0504968.1"/>
    </source>
</evidence>
<dbReference type="OrthoDB" id="434519at2759"/>
<evidence type="ECO:0000256" key="1">
    <source>
        <dbReference type="ARBA" id="ARBA00004141"/>
    </source>
</evidence>
<dbReference type="InterPro" id="IPR002781">
    <property type="entry name" value="TM_pro_TauE-like"/>
</dbReference>
<evidence type="ECO:0000256" key="3">
    <source>
        <dbReference type="ARBA" id="ARBA00022692"/>
    </source>
</evidence>
<dbReference type="EMBL" id="JAGYWB010000011">
    <property type="protein sequence ID" value="KAI0504968.1"/>
    <property type="molecule type" value="Genomic_DNA"/>
</dbReference>
<evidence type="ECO:0000256" key="4">
    <source>
        <dbReference type="ARBA" id="ARBA00022989"/>
    </source>
</evidence>
<keyword evidence="8" id="KW-1185">Reference proteome</keyword>
<feature type="transmembrane region" description="Helical" evidence="6">
    <location>
        <begin position="71"/>
        <end position="95"/>
    </location>
</feature>
<feature type="transmembrane region" description="Helical" evidence="6">
    <location>
        <begin position="180"/>
        <end position="198"/>
    </location>
</feature>
<keyword evidence="3 6" id="KW-0812">Transmembrane</keyword>
<feature type="transmembrane region" description="Helical" evidence="6">
    <location>
        <begin position="271"/>
        <end position="296"/>
    </location>
</feature>
<dbReference type="GO" id="GO:0031464">
    <property type="term" value="C:Cul4A-RING E3 ubiquitin ligase complex"/>
    <property type="evidence" value="ECO:0007669"/>
    <property type="project" value="TreeGrafter"/>
</dbReference>
<organism evidence="7 8">
    <name type="scientific">Dendrobium nobile</name>
    <name type="common">Orchid</name>
    <dbReference type="NCBI Taxonomy" id="94219"/>
    <lineage>
        <taxon>Eukaryota</taxon>
        <taxon>Viridiplantae</taxon>
        <taxon>Streptophyta</taxon>
        <taxon>Embryophyta</taxon>
        <taxon>Tracheophyta</taxon>
        <taxon>Spermatophyta</taxon>
        <taxon>Magnoliopsida</taxon>
        <taxon>Liliopsida</taxon>
        <taxon>Asparagales</taxon>
        <taxon>Orchidaceae</taxon>
        <taxon>Epidendroideae</taxon>
        <taxon>Malaxideae</taxon>
        <taxon>Dendrobiinae</taxon>
        <taxon>Dendrobium</taxon>
    </lineage>
</organism>
<dbReference type="Proteomes" id="UP000829196">
    <property type="component" value="Unassembled WGS sequence"/>
</dbReference>
<dbReference type="AlphaFoldDB" id="A0A8T3B7D3"/>
<dbReference type="PANTHER" id="PTHR14255:SF3">
    <property type="entry name" value="SULFITE EXPORTER TAUE_SAFE FAMILY PROTEIN 5-RELATED"/>
    <property type="match status" value="1"/>
</dbReference>
<comment type="similarity">
    <text evidence="2">Belongs to the 4-toluene sulfonate uptake permease (TSUP) (TC 2.A.102) family.</text>
</comment>
<feature type="transmembrane region" description="Helical" evidence="6">
    <location>
        <begin position="137"/>
        <end position="159"/>
    </location>
</feature>
<dbReference type="GO" id="GO:0016567">
    <property type="term" value="P:protein ubiquitination"/>
    <property type="evidence" value="ECO:0007669"/>
    <property type="project" value="TreeGrafter"/>
</dbReference>
<name>A0A8T3B7D3_DENNO</name>
<evidence type="ECO:0000256" key="6">
    <source>
        <dbReference type="SAM" id="Phobius"/>
    </source>
</evidence>
<feature type="transmembrane region" description="Helical" evidence="6">
    <location>
        <begin position="29"/>
        <end position="51"/>
    </location>
</feature>
<evidence type="ECO:0000256" key="2">
    <source>
        <dbReference type="ARBA" id="ARBA00009142"/>
    </source>
</evidence>
<feature type="transmembrane region" description="Helical" evidence="6">
    <location>
        <begin position="368"/>
        <end position="392"/>
    </location>
</feature>
<reference evidence="7" key="1">
    <citation type="journal article" date="2022" name="Front. Genet.">
        <title>Chromosome-Scale Assembly of the Dendrobium nobile Genome Provides Insights Into the Molecular Mechanism of the Biosynthesis of the Medicinal Active Ingredient of Dendrobium.</title>
        <authorList>
            <person name="Xu Q."/>
            <person name="Niu S.-C."/>
            <person name="Li K.-L."/>
            <person name="Zheng P.-J."/>
            <person name="Zhang X.-J."/>
            <person name="Jia Y."/>
            <person name="Liu Y."/>
            <person name="Niu Y.-X."/>
            <person name="Yu L.-H."/>
            <person name="Chen D.-F."/>
            <person name="Zhang G.-Q."/>
        </authorList>
    </citation>
    <scope>NUCLEOTIDE SEQUENCE</scope>
    <source>
        <tissue evidence="7">Leaf</tissue>
    </source>
</reference>
<feature type="transmembrane region" description="Helical" evidence="6">
    <location>
        <begin position="107"/>
        <end position="131"/>
    </location>
</feature>
<accession>A0A8T3B7D3</accession>
<feature type="transmembrane region" description="Helical" evidence="6">
    <location>
        <begin position="218"/>
        <end position="239"/>
    </location>
</feature>
<protein>
    <recommendedName>
        <fullName evidence="9">Sulfite exporter TauE/SafE family protein</fullName>
    </recommendedName>
</protein>
<feature type="transmembrane region" description="Helical" evidence="6">
    <location>
        <begin position="316"/>
        <end position="333"/>
    </location>
</feature>
<dbReference type="PANTHER" id="PTHR14255">
    <property type="entry name" value="CEREBLON"/>
    <property type="match status" value="1"/>
</dbReference>
<dbReference type="GO" id="GO:0016020">
    <property type="term" value="C:membrane"/>
    <property type="evidence" value="ECO:0007669"/>
    <property type="project" value="UniProtKB-SubCell"/>
</dbReference>
<comment type="subcellular location">
    <subcellularLocation>
        <location evidence="1">Membrane</location>
        <topology evidence="1">Multi-pass membrane protein</topology>
    </subcellularLocation>
</comment>
<keyword evidence="5 6" id="KW-0472">Membrane</keyword>
<proteinExistence type="inferred from homology"/>